<keyword evidence="5" id="KW-1185">Reference proteome</keyword>
<dbReference type="Gene3D" id="3.40.50.720">
    <property type="entry name" value="NAD(P)-binding Rossmann-like Domain"/>
    <property type="match status" value="1"/>
</dbReference>
<dbReference type="CDD" id="cd05259">
    <property type="entry name" value="PCBER_SDR_a"/>
    <property type="match status" value="1"/>
</dbReference>
<evidence type="ECO:0000259" key="3">
    <source>
        <dbReference type="Pfam" id="PF05368"/>
    </source>
</evidence>
<dbReference type="Proteomes" id="UP001337655">
    <property type="component" value="Unassembled WGS sequence"/>
</dbReference>
<dbReference type="EMBL" id="JAVRRT010000001">
    <property type="protein sequence ID" value="KAK5175607.1"/>
    <property type="molecule type" value="Genomic_DNA"/>
</dbReference>
<reference evidence="4 5" key="1">
    <citation type="submission" date="2023-08" db="EMBL/GenBank/DDBJ databases">
        <title>Black Yeasts Isolated from many extreme environments.</title>
        <authorList>
            <person name="Coleine C."/>
            <person name="Stajich J.E."/>
            <person name="Selbmann L."/>
        </authorList>
    </citation>
    <scope>NUCLEOTIDE SEQUENCE [LARGE SCALE GENOMIC DNA]</scope>
    <source>
        <strain evidence="4 5">CCFEE 5935</strain>
    </source>
</reference>
<dbReference type="InterPro" id="IPR008030">
    <property type="entry name" value="NmrA-like"/>
</dbReference>
<comment type="caution">
    <text evidence="4">The sequence shown here is derived from an EMBL/GenBank/DDBJ whole genome shotgun (WGS) entry which is preliminary data.</text>
</comment>
<protein>
    <recommendedName>
        <fullName evidence="3">NmrA-like domain-containing protein</fullName>
    </recommendedName>
</protein>
<evidence type="ECO:0000256" key="1">
    <source>
        <dbReference type="ARBA" id="ARBA00022857"/>
    </source>
</evidence>
<dbReference type="Gene3D" id="3.90.25.10">
    <property type="entry name" value="UDP-galactose 4-epimerase, domain 1"/>
    <property type="match status" value="1"/>
</dbReference>
<dbReference type="PANTHER" id="PTHR47706">
    <property type="entry name" value="NMRA-LIKE FAMILY PROTEIN"/>
    <property type="match status" value="1"/>
</dbReference>
<dbReference type="SUPFAM" id="SSF51735">
    <property type="entry name" value="NAD(P)-binding Rossmann-fold domains"/>
    <property type="match status" value="1"/>
</dbReference>
<dbReference type="PANTHER" id="PTHR47706:SF7">
    <property type="entry name" value="CIPA-LIKE, PUTATIVE (AFU_ORTHOLOGUE AFUA_1G01630)-RELATED"/>
    <property type="match status" value="1"/>
</dbReference>
<keyword evidence="2" id="KW-0560">Oxidoreductase</keyword>
<dbReference type="Pfam" id="PF05368">
    <property type="entry name" value="NmrA"/>
    <property type="match status" value="1"/>
</dbReference>
<feature type="domain" description="NmrA-like" evidence="3">
    <location>
        <begin position="9"/>
        <end position="149"/>
    </location>
</feature>
<organism evidence="4 5">
    <name type="scientific">Saxophila tyrrhenica</name>
    <dbReference type="NCBI Taxonomy" id="1690608"/>
    <lineage>
        <taxon>Eukaryota</taxon>
        <taxon>Fungi</taxon>
        <taxon>Dikarya</taxon>
        <taxon>Ascomycota</taxon>
        <taxon>Pezizomycotina</taxon>
        <taxon>Dothideomycetes</taxon>
        <taxon>Dothideomycetidae</taxon>
        <taxon>Mycosphaerellales</taxon>
        <taxon>Extremaceae</taxon>
        <taxon>Saxophila</taxon>
    </lineage>
</organism>
<dbReference type="GO" id="GO:0016491">
    <property type="term" value="F:oxidoreductase activity"/>
    <property type="evidence" value="ECO:0007669"/>
    <property type="project" value="UniProtKB-KW"/>
</dbReference>
<name>A0AAV9PP76_9PEZI</name>
<sequence>MSTSNHVTNIAIVGAGGRSGKFIAEALIGTGKHKVTAISRADSTSAMPDGLHGVKKIDYDDTKSMVEALKGQEVLIVTMGVMAPKDTQKKLIDAAVEAEVPWIMPNEWGGDPNGNSNPQLATDTMIGAGVVAIRDYIKSAGGDKTHYVSLANGFWYEFSLAGTEARYGFDFEKKSVTFYDEGEGYITTSTFPQVGRAVAKLLSLKVLPEDDNDKSVCLSQWKNGTVYVKSFRITQKDMLASVLRVTGDKEEDWTITHEDVESRYKRGVQMMQKGDFVGFGILLYARYFFKDVSASKEREVDNEKLGLPEESLDEATEVAVGMAKRGENNAIH</sequence>
<dbReference type="InterPro" id="IPR036291">
    <property type="entry name" value="NAD(P)-bd_dom_sf"/>
</dbReference>
<evidence type="ECO:0000256" key="2">
    <source>
        <dbReference type="ARBA" id="ARBA00023002"/>
    </source>
</evidence>
<dbReference type="InterPro" id="IPR051609">
    <property type="entry name" value="NmrA/Isoflavone_reductase-like"/>
</dbReference>
<proteinExistence type="predicted"/>
<dbReference type="InterPro" id="IPR045312">
    <property type="entry name" value="PCBER-like"/>
</dbReference>
<evidence type="ECO:0000313" key="5">
    <source>
        <dbReference type="Proteomes" id="UP001337655"/>
    </source>
</evidence>
<dbReference type="AlphaFoldDB" id="A0AAV9PP76"/>
<gene>
    <name evidence="4" type="ORF">LTR77_000746</name>
</gene>
<evidence type="ECO:0000313" key="4">
    <source>
        <dbReference type="EMBL" id="KAK5175607.1"/>
    </source>
</evidence>
<accession>A0AAV9PP76</accession>
<dbReference type="RefSeq" id="XP_064664245.1">
    <property type="nucleotide sequence ID" value="XM_064798011.1"/>
</dbReference>
<dbReference type="GeneID" id="89922096"/>
<keyword evidence="1" id="KW-0521">NADP</keyword>